<dbReference type="AlphaFoldDB" id="A0A4Q2TD27"/>
<comment type="caution">
    <text evidence="2">The sequence shown here is derived from an EMBL/GenBank/DDBJ whole genome shotgun (WGS) entry which is preliminary data.</text>
</comment>
<organism evidence="2 3">
    <name type="scientific">Ciceribacter ferrooxidans</name>
    <dbReference type="NCBI Taxonomy" id="2509717"/>
    <lineage>
        <taxon>Bacteria</taxon>
        <taxon>Pseudomonadati</taxon>
        <taxon>Pseudomonadota</taxon>
        <taxon>Alphaproteobacteria</taxon>
        <taxon>Hyphomicrobiales</taxon>
        <taxon>Rhizobiaceae</taxon>
        <taxon>Ciceribacter</taxon>
    </lineage>
</organism>
<evidence type="ECO:0000313" key="2">
    <source>
        <dbReference type="EMBL" id="RYC15221.1"/>
    </source>
</evidence>
<dbReference type="OrthoDB" id="5075420at2"/>
<proteinExistence type="predicted"/>
<dbReference type="RefSeq" id="WP_129331755.1">
    <property type="nucleotide sequence ID" value="NZ_SDVB01000196.1"/>
</dbReference>
<dbReference type="InterPro" id="IPR056947">
    <property type="entry name" value="Pepco_dom"/>
</dbReference>
<gene>
    <name evidence="2" type="ORF">EUU22_09285</name>
</gene>
<keyword evidence="3" id="KW-1185">Reference proteome</keyword>
<evidence type="ECO:0000259" key="1">
    <source>
        <dbReference type="Pfam" id="PF24393"/>
    </source>
</evidence>
<accession>A0A4Q2TD27</accession>
<dbReference type="Proteomes" id="UP000291088">
    <property type="component" value="Unassembled WGS sequence"/>
</dbReference>
<feature type="domain" description="Pepco" evidence="1">
    <location>
        <begin position="39"/>
        <end position="112"/>
    </location>
</feature>
<evidence type="ECO:0000313" key="3">
    <source>
        <dbReference type="Proteomes" id="UP000291088"/>
    </source>
</evidence>
<dbReference type="EMBL" id="SDVB01000196">
    <property type="protein sequence ID" value="RYC15221.1"/>
    <property type="molecule type" value="Genomic_DNA"/>
</dbReference>
<dbReference type="Pfam" id="PF24393">
    <property type="entry name" value="Pepco"/>
    <property type="match status" value="1"/>
</dbReference>
<reference evidence="2 3" key="1">
    <citation type="submission" date="2019-01" db="EMBL/GenBank/DDBJ databases">
        <authorList>
            <person name="Deng T."/>
        </authorList>
    </citation>
    <scope>NUCLEOTIDE SEQUENCE [LARGE SCALE GENOMIC DNA]</scope>
    <source>
        <strain evidence="2 3">F8825</strain>
    </source>
</reference>
<name>A0A4Q2TD27_9HYPH</name>
<sequence>MPKEKHFEISIFVPEKAPAFAPMLSREEIGEQVLTKGFATAVGGIARVGADKVVEQWRGTVDTLVGLGATVSERAEGWHVEEIEVGFTLSASGELLFIAEAGAEASITFKLKPKGSGELAST</sequence>
<protein>
    <recommendedName>
        <fullName evidence="1">Pepco domain-containing protein</fullName>
    </recommendedName>
</protein>